<evidence type="ECO:0008006" key="6">
    <source>
        <dbReference type="Google" id="ProtNLM"/>
    </source>
</evidence>
<keyword evidence="1" id="KW-0175">Coiled coil</keyword>
<keyword evidence="5" id="KW-1185">Reference proteome</keyword>
<reference evidence="4" key="2">
    <citation type="submission" date="2025-08" db="UniProtKB">
        <authorList>
            <consortium name="Ensembl"/>
        </authorList>
    </citation>
    <scope>IDENTIFICATION</scope>
    <source>
        <strain evidence="4">breed Abyssinian</strain>
    </source>
</reference>
<dbReference type="GeneTree" id="ENSGT01150000286982"/>
<dbReference type="Gene3D" id="1.20.5.390">
    <property type="entry name" value="L1 transposable element, trimerization domain"/>
    <property type="match status" value="1"/>
</dbReference>
<feature type="coiled-coil region" evidence="1">
    <location>
        <begin position="53"/>
        <end position="125"/>
    </location>
</feature>
<organism evidence="4 5">
    <name type="scientific">Felis catus</name>
    <name type="common">Cat</name>
    <name type="synonym">Felis silvestris catus</name>
    <dbReference type="NCBI Taxonomy" id="9685"/>
    <lineage>
        <taxon>Eukaryota</taxon>
        <taxon>Metazoa</taxon>
        <taxon>Chordata</taxon>
        <taxon>Craniata</taxon>
        <taxon>Vertebrata</taxon>
        <taxon>Euteleostomi</taxon>
        <taxon>Mammalia</taxon>
        <taxon>Eutheria</taxon>
        <taxon>Laurasiatheria</taxon>
        <taxon>Carnivora</taxon>
        <taxon>Feliformia</taxon>
        <taxon>Felidae</taxon>
        <taxon>Felinae</taxon>
        <taxon>Felis</taxon>
    </lineage>
</organism>
<gene>
    <name evidence="4" type="primary">C9orf78</name>
</gene>
<evidence type="ECO:0000256" key="1">
    <source>
        <dbReference type="SAM" id="Coils"/>
    </source>
</evidence>
<name>A0ABI7XRS2_FELCA</name>
<proteinExistence type="predicted"/>
<dbReference type="InterPro" id="IPR043636">
    <property type="entry name" value="L1_RRM_dom"/>
</dbReference>
<sequence>MTKRKNSPQKNLQEITTANELIKNDLNNITESEFRIIVIKLISGLENSIKDSRESLATEIKGLRNSQEELKNAINELQNKMEMNTARIEEAEERIGELEDKIMEKEEAEKKRDKKIQEYEGKIRELSDALKRNNLCIIRIPEEEERGKGAEGVLEEIIAENFPDLGKEKDIEIQEAQRTPFRRNLNQSSARHIIVKVAKYKDKEKIVKAARDKCALTYKGRPIRLVTDLSTETWQARKEWQEIFNAMNRKNMQPRILYPANLSFRI</sequence>
<dbReference type="Proteomes" id="UP000823872">
    <property type="component" value="Chromosome A3"/>
</dbReference>
<dbReference type="PANTHER" id="PTHR11505">
    <property type="entry name" value="L1 TRANSPOSABLE ELEMENT-RELATED"/>
    <property type="match status" value="1"/>
</dbReference>
<reference evidence="4" key="3">
    <citation type="submission" date="2025-09" db="UniProtKB">
        <authorList>
            <consortium name="Ensembl"/>
        </authorList>
    </citation>
    <scope>IDENTIFICATION</scope>
    <source>
        <strain evidence="4">breed Abyssinian</strain>
    </source>
</reference>
<reference evidence="4 5" key="1">
    <citation type="submission" date="2021-02" db="EMBL/GenBank/DDBJ databases">
        <title>Safari Cat Assemblies.</title>
        <authorList>
            <person name="Bredemeyer K.R."/>
            <person name="Murphy W.J."/>
        </authorList>
    </citation>
    <scope>NUCLEOTIDE SEQUENCE [LARGE SCALE GENOMIC DNA]</scope>
</reference>
<accession>A0ABI7XRS2</accession>
<dbReference type="InterPro" id="IPR035300">
    <property type="entry name" value="L1_dsRBD"/>
</dbReference>
<dbReference type="Ensembl" id="ENSFCTT00005036468.1">
    <property type="protein sequence ID" value="ENSFCTP00005025247.1"/>
    <property type="gene ID" value="ENSFCTG00005012869.1"/>
</dbReference>
<dbReference type="Gene3D" id="3.30.250.20">
    <property type="entry name" value="L1 transposable element, C-terminal domain"/>
    <property type="match status" value="1"/>
</dbReference>
<dbReference type="InterPro" id="IPR042566">
    <property type="entry name" value="L1_C"/>
</dbReference>
<evidence type="ECO:0000259" key="2">
    <source>
        <dbReference type="Pfam" id="PF02994"/>
    </source>
</evidence>
<dbReference type="InterPro" id="IPR004244">
    <property type="entry name" value="Transposase_22"/>
</dbReference>
<feature type="domain" description="L1 transposable element dsRBD-like" evidence="3">
    <location>
        <begin position="232"/>
        <end position="264"/>
    </location>
</feature>
<protein>
    <recommendedName>
        <fullName evidence="6">L1 transposable element RRM domain-containing protein</fullName>
    </recommendedName>
</protein>
<evidence type="ECO:0000259" key="3">
    <source>
        <dbReference type="Pfam" id="PF17490"/>
    </source>
</evidence>
<dbReference type="Pfam" id="PF17490">
    <property type="entry name" value="Tnp_22_dsRBD"/>
    <property type="match status" value="1"/>
</dbReference>
<dbReference type="Pfam" id="PF02994">
    <property type="entry name" value="Transposase_22"/>
    <property type="match status" value="1"/>
</dbReference>
<dbReference type="Gene3D" id="3.30.70.1820">
    <property type="entry name" value="L1 transposable element, RRM domain"/>
    <property type="match status" value="1"/>
</dbReference>
<evidence type="ECO:0000313" key="4">
    <source>
        <dbReference type="Ensembl" id="ENSFCTP00005025247.1"/>
    </source>
</evidence>
<feature type="domain" description="L1 transposable element RRM" evidence="2">
    <location>
        <begin position="132"/>
        <end position="228"/>
    </location>
</feature>
<evidence type="ECO:0000313" key="5">
    <source>
        <dbReference type="Proteomes" id="UP000823872"/>
    </source>
</evidence>